<comment type="similarity">
    <text evidence="6 7">Belongs to the ClpX chaperone family.</text>
</comment>
<dbReference type="NCBIfam" id="TIGR00382">
    <property type="entry name" value="clpX"/>
    <property type="match status" value="1"/>
</dbReference>
<dbReference type="CDD" id="cd19497">
    <property type="entry name" value="RecA-like_ClpX"/>
    <property type="match status" value="1"/>
</dbReference>
<dbReference type="Pfam" id="PF07724">
    <property type="entry name" value="AAA_2"/>
    <property type="match status" value="1"/>
</dbReference>
<evidence type="ECO:0000313" key="10">
    <source>
        <dbReference type="Proteomes" id="UP001195941"/>
    </source>
</evidence>
<evidence type="ECO:0000256" key="1">
    <source>
        <dbReference type="ARBA" id="ARBA00022723"/>
    </source>
</evidence>
<dbReference type="InterPro" id="IPR050052">
    <property type="entry name" value="ATP-dep_Clp_protease_ClpX"/>
</dbReference>
<evidence type="ECO:0000313" key="9">
    <source>
        <dbReference type="EMBL" id="MBR9653369.1"/>
    </source>
</evidence>
<keyword evidence="10" id="KW-1185">Reference proteome</keyword>
<name>A0ABS5HWW4_9RHOB</name>
<dbReference type="InterPro" id="IPR038366">
    <property type="entry name" value="Znf_CppX_C4_sf"/>
</dbReference>
<dbReference type="InterPro" id="IPR004487">
    <property type="entry name" value="Clp_protease_ATP-bd_su_ClpX"/>
</dbReference>
<dbReference type="GO" id="GO:0006508">
    <property type="term" value="P:proteolysis"/>
    <property type="evidence" value="ECO:0007669"/>
    <property type="project" value="UniProtKB-KW"/>
</dbReference>
<evidence type="ECO:0000256" key="6">
    <source>
        <dbReference type="HAMAP-Rule" id="MF_00175"/>
    </source>
</evidence>
<dbReference type="InterPro" id="IPR010603">
    <property type="entry name" value="Znf_CppX_C4"/>
</dbReference>
<keyword evidence="2 6" id="KW-0547">Nucleotide-binding</keyword>
<dbReference type="SUPFAM" id="SSF52540">
    <property type="entry name" value="P-loop containing nucleoside triphosphate hydrolases"/>
    <property type="match status" value="1"/>
</dbReference>
<dbReference type="PANTHER" id="PTHR48102">
    <property type="entry name" value="ATP-DEPENDENT CLP PROTEASE ATP-BINDING SUBUNIT CLPX-LIKE, MITOCHONDRIAL-RELATED"/>
    <property type="match status" value="1"/>
</dbReference>
<keyword evidence="5 6" id="KW-0143">Chaperone</keyword>
<dbReference type="InterPro" id="IPR003959">
    <property type="entry name" value="ATPase_AAA_core"/>
</dbReference>
<feature type="domain" description="ClpX-type ZB" evidence="8">
    <location>
        <begin position="3"/>
        <end position="56"/>
    </location>
</feature>
<dbReference type="InterPro" id="IPR046425">
    <property type="entry name" value="ClpX_bact"/>
</dbReference>
<evidence type="ECO:0000256" key="7">
    <source>
        <dbReference type="PROSITE-ProRule" id="PRU01250"/>
    </source>
</evidence>
<keyword evidence="4 6" id="KW-0067">ATP-binding</keyword>
<keyword evidence="9" id="KW-0645">Protease</keyword>
<dbReference type="EMBL" id="JADMKU010000028">
    <property type="protein sequence ID" value="MBR9653369.1"/>
    <property type="molecule type" value="Genomic_DNA"/>
</dbReference>
<feature type="binding site" evidence="6 7">
    <location>
        <position position="40"/>
    </location>
    <ligand>
        <name>Zn(2+)</name>
        <dbReference type="ChEBI" id="CHEBI:29105"/>
    </ligand>
</feature>
<gene>
    <name evidence="6 9" type="primary">clpX</name>
    <name evidence="9" type="ORF">IT775_19810</name>
</gene>
<dbReference type="Proteomes" id="UP001195941">
    <property type="component" value="Unassembled WGS sequence"/>
</dbReference>
<reference evidence="9 10" key="1">
    <citation type="journal article" date="2021" name="Arch. Microbiol.">
        <title>Thalassobius aquimarinus sp. nov., isolated from the Sea of Japan seashore.</title>
        <authorList>
            <person name="Kurilenko V.V."/>
            <person name="Romanenko L.A."/>
            <person name="Chernysheva N.Y."/>
            <person name="Velansky P.V."/>
            <person name="Tekutyeva L.A."/>
            <person name="Isaeva M.P."/>
            <person name="Mikhailov V.V."/>
        </authorList>
    </citation>
    <scope>NUCLEOTIDE SEQUENCE [LARGE SCALE GENOMIC DNA]</scope>
    <source>
        <strain evidence="9 10">KMM 8518</strain>
    </source>
</reference>
<accession>A0ABS5HWW4</accession>
<dbReference type="InterPro" id="IPR003593">
    <property type="entry name" value="AAA+_ATPase"/>
</dbReference>
<sequence>MANSTGGDSKNTLYCSFCGKSQHEVRKLIAGPTVFICDECVELCMDIIREETKSAGLKSSEGVPTPLDICNVLDDYVIGQAMAKRVLSVAVHNHYKRLNHAQKSGDIELAKSNILLIGPTGCGKTLLAQTLARILDVPFTMADATTLTEAGYVGEDVENIILKLLQSSEYNVERAQRGIVYIDEVDKITRKSENPSITRDVSGEGVQQALLKLMEGTVASVPPQGGRKHPQQEFLQVDTTNILFICGGAFAGLDRIIAQRGKGSAMGFGADVREVDERGVGEVFKDLEPEDLLKFGLIPEFVGRLPVIATLEDLDEDALVTILTEPKNALVKQYQRLFELEETQLTFTEDALHAIAKRAIQRKTGARGLRSILEDILLDTMFELPGMENVDEVVVNEEAVNSDAKPLMIYADAKKEEASAS</sequence>
<feature type="binding site" evidence="6 7">
    <location>
        <position position="15"/>
    </location>
    <ligand>
        <name>Zn(2+)</name>
        <dbReference type="ChEBI" id="CHEBI:29105"/>
    </ligand>
</feature>
<dbReference type="RefSeq" id="WP_212702992.1">
    <property type="nucleotide sequence ID" value="NZ_JADMKU010000028.1"/>
</dbReference>
<dbReference type="SMART" id="SM00382">
    <property type="entry name" value="AAA"/>
    <property type="match status" value="1"/>
</dbReference>
<feature type="binding site" evidence="6">
    <location>
        <begin position="119"/>
        <end position="126"/>
    </location>
    <ligand>
        <name>ATP</name>
        <dbReference type="ChEBI" id="CHEBI:30616"/>
    </ligand>
</feature>
<dbReference type="SMART" id="SM00994">
    <property type="entry name" value="zf-C4_ClpX"/>
    <property type="match status" value="1"/>
</dbReference>
<dbReference type="Gene3D" id="6.20.220.10">
    <property type="entry name" value="ClpX chaperone, C4-type zinc finger domain"/>
    <property type="match status" value="1"/>
</dbReference>
<comment type="function">
    <text evidence="6">ATP-dependent specificity component of the Clp protease. It directs the protease to specific substrates. Can perform chaperone functions in the absence of ClpP.</text>
</comment>
<feature type="binding site" evidence="6 7">
    <location>
        <position position="18"/>
    </location>
    <ligand>
        <name>Zn(2+)</name>
        <dbReference type="ChEBI" id="CHEBI:29105"/>
    </ligand>
</feature>
<dbReference type="NCBIfam" id="NF003745">
    <property type="entry name" value="PRK05342.1"/>
    <property type="match status" value="1"/>
</dbReference>
<dbReference type="PANTHER" id="PTHR48102:SF7">
    <property type="entry name" value="ATP-DEPENDENT CLP PROTEASE ATP-BINDING SUBUNIT CLPX-LIKE, MITOCHONDRIAL"/>
    <property type="match status" value="1"/>
</dbReference>
<dbReference type="PROSITE" id="PS51902">
    <property type="entry name" value="CLPX_ZB"/>
    <property type="match status" value="1"/>
</dbReference>
<dbReference type="SMART" id="SM01086">
    <property type="entry name" value="ClpB_D2-small"/>
    <property type="match status" value="1"/>
</dbReference>
<dbReference type="Gene3D" id="1.10.8.60">
    <property type="match status" value="1"/>
</dbReference>
<dbReference type="GO" id="GO:0005524">
    <property type="term" value="F:ATP binding"/>
    <property type="evidence" value="ECO:0007669"/>
    <property type="project" value="UniProtKB-KW"/>
</dbReference>
<dbReference type="InterPro" id="IPR019489">
    <property type="entry name" value="Clp_ATPase_C"/>
</dbReference>
<dbReference type="InterPro" id="IPR059188">
    <property type="entry name" value="Znf_CLPX-like"/>
</dbReference>
<dbReference type="HAMAP" id="MF_00175">
    <property type="entry name" value="ClpX"/>
    <property type="match status" value="1"/>
</dbReference>
<proteinExistence type="inferred from homology"/>
<dbReference type="InterPro" id="IPR027417">
    <property type="entry name" value="P-loop_NTPase"/>
</dbReference>
<comment type="caution">
    <text evidence="9">The sequence shown here is derived from an EMBL/GenBank/DDBJ whole genome shotgun (WGS) entry which is preliminary data.</text>
</comment>
<evidence type="ECO:0000259" key="8">
    <source>
        <dbReference type="PROSITE" id="PS51902"/>
    </source>
</evidence>
<evidence type="ECO:0000256" key="4">
    <source>
        <dbReference type="ARBA" id="ARBA00022840"/>
    </source>
</evidence>
<organism evidence="9 10">
    <name type="scientific">Thalassovita aquimarina</name>
    <dbReference type="NCBI Taxonomy" id="2785917"/>
    <lineage>
        <taxon>Bacteria</taxon>
        <taxon>Pseudomonadati</taxon>
        <taxon>Pseudomonadota</taxon>
        <taxon>Alphaproteobacteria</taxon>
        <taxon>Rhodobacterales</taxon>
        <taxon>Roseobacteraceae</taxon>
        <taxon>Thalassovita</taxon>
    </lineage>
</organism>
<evidence type="ECO:0000256" key="3">
    <source>
        <dbReference type="ARBA" id="ARBA00022833"/>
    </source>
</evidence>
<feature type="binding site" evidence="6 7">
    <location>
        <position position="37"/>
    </location>
    <ligand>
        <name>Zn(2+)</name>
        <dbReference type="ChEBI" id="CHEBI:29105"/>
    </ligand>
</feature>
<dbReference type="SUPFAM" id="SSF57716">
    <property type="entry name" value="Glucocorticoid receptor-like (DNA-binding domain)"/>
    <property type="match status" value="1"/>
</dbReference>
<comment type="subunit">
    <text evidence="6">Component of the ClpX-ClpP complex. Forms a hexameric ring that, in the presence of ATP, binds to fourteen ClpP subunits assembled into a disk-like structure with a central cavity, resembling the structure of eukaryotic proteasomes.</text>
</comment>
<evidence type="ECO:0000256" key="2">
    <source>
        <dbReference type="ARBA" id="ARBA00022741"/>
    </source>
</evidence>
<dbReference type="GO" id="GO:0008233">
    <property type="term" value="F:peptidase activity"/>
    <property type="evidence" value="ECO:0007669"/>
    <property type="project" value="UniProtKB-KW"/>
</dbReference>
<keyword evidence="9" id="KW-0378">Hydrolase</keyword>
<keyword evidence="1 6" id="KW-0479">Metal-binding</keyword>
<dbReference type="Gene3D" id="3.40.50.300">
    <property type="entry name" value="P-loop containing nucleotide triphosphate hydrolases"/>
    <property type="match status" value="1"/>
</dbReference>
<dbReference type="Pfam" id="PF10431">
    <property type="entry name" value="ClpB_D2-small"/>
    <property type="match status" value="1"/>
</dbReference>
<evidence type="ECO:0000256" key="5">
    <source>
        <dbReference type="ARBA" id="ARBA00023186"/>
    </source>
</evidence>
<protein>
    <recommendedName>
        <fullName evidence="6">ATP-dependent Clp protease ATP-binding subunit ClpX</fullName>
    </recommendedName>
</protein>
<keyword evidence="3 6" id="KW-0862">Zinc</keyword>
<dbReference type="Pfam" id="PF06689">
    <property type="entry name" value="zf-C4_ClpX"/>
    <property type="match status" value="1"/>
</dbReference>